<accession>A0A382VEM7</accession>
<protein>
    <submittedName>
        <fullName evidence="1">Uncharacterized protein</fullName>
    </submittedName>
</protein>
<evidence type="ECO:0000313" key="1">
    <source>
        <dbReference type="EMBL" id="SVD44321.1"/>
    </source>
</evidence>
<organism evidence="1">
    <name type="scientific">marine metagenome</name>
    <dbReference type="NCBI Taxonomy" id="408172"/>
    <lineage>
        <taxon>unclassified sequences</taxon>
        <taxon>metagenomes</taxon>
        <taxon>ecological metagenomes</taxon>
    </lineage>
</organism>
<dbReference type="EMBL" id="UINC01150977">
    <property type="protein sequence ID" value="SVD44321.1"/>
    <property type="molecule type" value="Genomic_DNA"/>
</dbReference>
<name>A0A382VEM7_9ZZZZ</name>
<gene>
    <name evidence="1" type="ORF">METZ01_LOCUS397175</name>
</gene>
<reference evidence="1" key="1">
    <citation type="submission" date="2018-05" db="EMBL/GenBank/DDBJ databases">
        <authorList>
            <person name="Lanie J.A."/>
            <person name="Ng W.-L."/>
            <person name="Kazmierczak K.M."/>
            <person name="Andrzejewski T.M."/>
            <person name="Davidsen T.M."/>
            <person name="Wayne K.J."/>
            <person name="Tettelin H."/>
            <person name="Glass J.I."/>
            <person name="Rusch D."/>
            <person name="Podicherti R."/>
            <person name="Tsui H.-C.T."/>
            <person name="Winkler M.E."/>
        </authorList>
    </citation>
    <scope>NUCLEOTIDE SEQUENCE</scope>
</reference>
<feature type="non-terminal residue" evidence="1">
    <location>
        <position position="1"/>
    </location>
</feature>
<proteinExistence type="predicted"/>
<sequence length="83" mass="9473">VGAQGLPLLKSTYRNGLTSDADFDSQVYLALVNNTSTYLGYQVNVNLGWEKRKRDFESLARQDQDAEFTWIFLRVIAGLRPLF</sequence>
<dbReference type="AlphaFoldDB" id="A0A382VEM7"/>